<feature type="domain" description="CBS" evidence="3">
    <location>
        <begin position="77"/>
        <end position="133"/>
    </location>
</feature>
<organism evidence="4 5">
    <name type="scientific">Natronospira bacteriovora</name>
    <dbReference type="NCBI Taxonomy" id="3069753"/>
    <lineage>
        <taxon>Bacteria</taxon>
        <taxon>Pseudomonadati</taxon>
        <taxon>Pseudomonadota</taxon>
        <taxon>Gammaproteobacteria</taxon>
        <taxon>Natronospirales</taxon>
        <taxon>Natronospiraceae</taxon>
        <taxon>Natronospira</taxon>
    </lineage>
</organism>
<dbReference type="PANTHER" id="PTHR43080">
    <property type="entry name" value="CBS DOMAIN-CONTAINING PROTEIN CBSX3, MITOCHONDRIAL"/>
    <property type="match status" value="1"/>
</dbReference>
<name>A0ABU0W4U3_9GAMM</name>
<dbReference type="SUPFAM" id="SSF54631">
    <property type="entry name" value="CBS-domain pair"/>
    <property type="match status" value="1"/>
</dbReference>
<dbReference type="InterPro" id="IPR051257">
    <property type="entry name" value="Diverse_CBS-Domain"/>
</dbReference>
<dbReference type="PROSITE" id="PS51371">
    <property type="entry name" value="CBS"/>
    <property type="match status" value="2"/>
</dbReference>
<dbReference type="Pfam" id="PF00571">
    <property type="entry name" value="CBS"/>
    <property type="match status" value="2"/>
</dbReference>
<dbReference type="Gene3D" id="3.10.580.10">
    <property type="entry name" value="CBS-domain"/>
    <property type="match status" value="1"/>
</dbReference>
<gene>
    <name evidence="4" type="ORF">RBH19_04045</name>
</gene>
<dbReference type="PANTHER" id="PTHR43080:SF2">
    <property type="entry name" value="CBS DOMAIN-CONTAINING PROTEIN"/>
    <property type="match status" value="1"/>
</dbReference>
<proteinExistence type="predicted"/>
<protein>
    <submittedName>
        <fullName evidence="4">CBS domain-containing protein</fullName>
    </submittedName>
</protein>
<keyword evidence="1 2" id="KW-0129">CBS domain</keyword>
<evidence type="ECO:0000313" key="5">
    <source>
        <dbReference type="Proteomes" id="UP001239019"/>
    </source>
</evidence>
<evidence type="ECO:0000313" key="4">
    <source>
        <dbReference type="EMBL" id="MDQ2069041.1"/>
    </source>
</evidence>
<comment type="caution">
    <text evidence="4">The sequence shown here is derived from an EMBL/GenBank/DDBJ whole genome shotgun (WGS) entry which is preliminary data.</text>
</comment>
<accession>A0ABU0W4U3</accession>
<reference evidence="4 5" key="1">
    <citation type="submission" date="2023-08" db="EMBL/GenBank/DDBJ databases">
        <title>Whole-genome sequencing of halo(alkali)philic microorganisms from hypersaline lakes.</title>
        <authorList>
            <person name="Sorokin D.Y."/>
            <person name="Abbas B."/>
            <person name="Merkel A.Y."/>
        </authorList>
    </citation>
    <scope>NUCLEOTIDE SEQUENCE [LARGE SCALE GENOMIC DNA]</scope>
    <source>
        <strain evidence="4 5">AB-CW4</strain>
    </source>
</reference>
<dbReference type="SMART" id="SM00116">
    <property type="entry name" value="CBS"/>
    <property type="match status" value="2"/>
</dbReference>
<keyword evidence="5" id="KW-1185">Reference proteome</keyword>
<dbReference type="InterPro" id="IPR046342">
    <property type="entry name" value="CBS_dom_sf"/>
</dbReference>
<dbReference type="CDD" id="cd17775">
    <property type="entry name" value="CBS_pair_bact_arch"/>
    <property type="match status" value="1"/>
</dbReference>
<sequence length="150" mass="16400">MKTGQACIRSVVCIEAEASIREAARLMREHHVGDLVILGSGRDHQRPMGIITDRDLTVEVIAMDVDMDSVSAGDLFASPKLITASVDDELEETLEMMCRHGIRRVPVVENNGRLAGILALDDVVELLAEQLSMVVGVITRQPGVEARRRA</sequence>
<feature type="domain" description="CBS" evidence="3">
    <location>
        <begin position="7"/>
        <end position="67"/>
    </location>
</feature>
<evidence type="ECO:0000256" key="2">
    <source>
        <dbReference type="PROSITE-ProRule" id="PRU00703"/>
    </source>
</evidence>
<dbReference type="InterPro" id="IPR000644">
    <property type="entry name" value="CBS_dom"/>
</dbReference>
<dbReference type="RefSeq" id="WP_306727536.1">
    <property type="nucleotide sequence ID" value="NZ_JAVDDT010000002.1"/>
</dbReference>
<evidence type="ECO:0000256" key="1">
    <source>
        <dbReference type="ARBA" id="ARBA00023122"/>
    </source>
</evidence>
<evidence type="ECO:0000259" key="3">
    <source>
        <dbReference type="PROSITE" id="PS51371"/>
    </source>
</evidence>
<dbReference type="Proteomes" id="UP001239019">
    <property type="component" value="Unassembled WGS sequence"/>
</dbReference>
<dbReference type="EMBL" id="JAVDDT010000002">
    <property type="protein sequence ID" value="MDQ2069041.1"/>
    <property type="molecule type" value="Genomic_DNA"/>
</dbReference>